<feature type="transmembrane region" description="Helical" evidence="1">
    <location>
        <begin position="301"/>
        <end position="326"/>
    </location>
</feature>
<feature type="transmembrane region" description="Helical" evidence="1">
    <location>
        <begin position="178"/>
        <end position="199"/>
    </location>
</feature>
<sequence length="439" mass="46498">MRMMPRLGAGAANLSRYGFAIGGPAGAAAAQFLLSLVLLQQLAPDGFGRYSFLLIASQFTLGIWTALFCAPLPTILTRCEDSQRAMLHGILSLSMAGSLAVAIVFSALALLMGEDGWGAAAYGAFTGLALLRWFARAHSYSISRRQRDVVVSDFVYTAVLLIGVLATAQGVFGLGSAYPFTLFLAAAFCALFPFIRSSLRMQLRSLRQRIPRSYRGVWSEYGRWSILGVVTTELTANGHAYLVATLVDPAAFAPIAASGLLVRPTAVAINALFEYERPRFAIAIAEANLARIGWLRWSSRGIIAAIWVGTGIVAATLLLAAPGFLIPEGYSYSSIVAGAILWMATVAFRIVRLPEAVLLQASGAFRELAVVGMIAAPVTCIGVTIALSIAEPVWSLVGVVAGELLSALLIFRAAGRWHRNQKGGANERSEAGNGGVVGG</sequence>
<dbReference type="RefSeq" id="WP_165326524.1">
    <property type="nucleotide sequence ID" value="NZ_CP049109.1"/>
</dbReference>
<feature type="transmembrane region" description="Helical" evidence="1">
    <location>
        <begin position="332"/>
        <end position="351"/>
    </location>
</feature>
<accession>A0A6G6Y3K0</accession>
<evidence type="ECO:0000313" key="3">
    <source>
        <dbReference type="Proteomes" id="UP000501568"/>
    </source>
</evidence>
<evidence type="ECO:0000256" key="1">
    <source>
        <dbReference type="SAM" id="Phobius"/>
    </source>
</evidence>
<feature type="transmembrane region" description="Helical" evidence="1">
    <location>
        <begin position="51"/>
        <end position="73"/>
    </location>
</feature>
<evidence type="ECO:0008006" key="4">
    <source>
        <dbReference type="Google" id="ProtNLM"/>
    </source>
</evidence>
<feature type="transmembrane region" description="Helical" evidence="1">
    <location>
        <begin position="363"/>
        <end position="387"/>
    </location>
</feature>
<organism evidence="2 3">
    <name type="scientific">Stakelama tenebrarum</name>
    <dbReference type="NCBI Taxonomy" id="2711215"/>
    <lineage>
        <taxon>Bacteria</taxon>
        <taxon>Pseudomonadati</taxon>
        <taxon>Pseudomonadota</taxon>
        <taxon>Alphaproteobacteria</taxon>
        <taxon>Sphingomonadales</taxon>
        <taxon>Sphingomonadaceae</taxon>
        <taxon>Stakelama</taxon>
    </lineage>
</organism>
<feature type="transmembrane region" description="Helical" evidence="1">
    <location>
        <begin position="85"/>
        <end position="111"/>
    </location>
</feature>
<keyword evidence="1" id="KW-0472">Membrane</keyword>
<proteinExistence type="predicted"/>
<name>A0A6G6Y3K0_9SPHN</name>
<dbReference type="Proteomes" id="UP000501568">
    <property type="component" value="Chromosome"/>
</dbReference>
<protein>
    <recommendedName>
        <fullName evidence="4">Polysaccharide biosynthesis protein</fullName>
    </recommendedName>
</protein>
<dbReference type="KEGG" id="spzr:G5C33_06805"/>
<dbReference type="EMBL" id="CP049109">
    <property type="protein sequence ID" value="QIG79524.1"/>
    <property type="molecule type" value="Genomic_DNA"/>
</dbReference>
<dbReference type="AlphaFoldDB" id="A0A6G6Y3K0"/>
<gene>
    <name evidence="2" type="ORF">G5C33_06805</name>
</gene>
<feature type="transmembrane region" description="Helical" evidence="1">
    <location>
        <begin position="154"/>
        <end position="172"/>
    </location>
</feature>
<keyword evidence="3" id="KW-1185">Reference proteome</keyword>
<reference evidence="2 3" key="1">
    <citation type="submission" date="2020-02" db="EMBL/GenBank/DDBJ databases">
        <authorList>
            <person name="Zheng R.K."/>
            <person name="Sun C.M."/>
        </authorList>
    </citation>
    <scope>NUCLEOTIDE SEQUENCE [LARGE SCALE GENOMIC DNA]</scope>
    <source>
        <strain evidence="3">zrk23</strain>
    </source>
</reference>
<keyword evidence="1" id="KW-1133">Transmembrane helix</keyword>
<keyword evidence="1" id="KW-0812">Transmembrane</keyword>
<feature type="transmembrane region" description="Helical" evidence="1">
    <location>
        <begin position="393"/>
        <end position="411"/>
    </location>
</feature>
<evidence type="ECO:0000313" key="2">
    <source>
        <dbReference type="EMBL" id="QIG79524.1"/>
    </source>
</evidence>
<feature type="transmembrane region" description="Helical" evidence="1">
    <location>
        <begin position="117"/>
        <end position="134"/>
    </location>
</feature>